<feature type="compositionally biased region" description="Low complexity" evidence="1">
    <location>
        <begin position="183"/>
        <end position="201"/>
    </location>
</feature>
<dbReference type="GO" id="GO:2000762">
    <property type="term" value="P:regulation of phenylpropanoid metabolic process"/>
    <property type="evidence" value="ECO:0007669"/>
    <property type="project" value="InterPro"/>
</dbReference>
<protein>
    <recommendedName>
        <fullName evidence="4">Mediator of RNA polymerase II transcription subunit 33A</fullName>
    </recommendedName>
</protein>
<accession>A0AA87ZMG3</accession>
<keyword evidence="3" id="KW-1185">Reference proteome</keyword>
<sequence length="730" mass="80222">MSMLSAILYGASSVDTVHILTLHGVVPEVAAYLLPLCEVFGSLEPTLSTKSNKADDPSVYMVFSLAFLFLLRLWKFYRPPLEQCMTEHARAVGGELSLEYLLSLYNNRTVFSQNETNSNPDHIENVSDNATYVHSYPKLRSWYWQNRSCIVSTLSVLSSENPVHQLANKILNMICLKMTKSGSTLGNSSTTSSGGSSTSAGEDAFQRPIQVPAWEVLEAIPFVLEAILTSCAHGRLSSRDLTTGLRDLVEFLPASLAAIISYFSAEITRGVWKSVWMNGIDWPSPAAILPSVQSEIKEILAATGVSIPNYPSDVSQIMLPLPMAAFVSLTITFKLEKNLEYIHAVAGPALESCASNGPWPGIPVVGSLWAQKVRRWHYFIVFSFSRSVFRQNKECVAQLLRSCFTAFLGSVPVLTPSLSSQSGVNGLLGSTIADRNVHPIVAPGFLYLRSCRLIQDVLYINDVIVRLVAEFARSSALRWESTDNPRLKSSQASLCLATVRAREVGTLGAILICVSGGFRLVEGLYRETIPTWLLSGKETKHGEVSAVSRVVEGYALAYLLILSGSYMWSLDDKLPNWVLTKRVRIVGNHMDFLAGVLEGKIALACHPATWKAYVSCLVGLMVNFAPAWIQEVNLKTLRTLASGLRGWHECELALTLLERGGVAAIGSAAELPVALSKWYFCLTSFAVTELLLILEATSRRLSHIRKLRRGWDNLVANPSYKEKVSVPAPL</sequence>
<evidence type="ECO:0000313" key="3">
    <source>
        <dbReference type="Proteomes" id="UP001187192"/>
    </source>
</evidence>
<dbReference type="EMBL" id="BTGU01002170">
    <property type="protein sequence ID" value="GMN34905.1"/>
    <property type="molecule type" value="Genomic_DNA"/>
</dbReference>
<gene>
    <name evidence="2" type="ORF">TIFTF001_042136</name>
</gene>
<proteinExistence type="predicted"/>
<organism evidence="2 3">
    <name type="scientific">Ficus carica</name>
    <name type="common">Common fig</name>
    <dbReference type="NCBI Taxonomy" id="3494"/>
    <lineage>
        <taxon>Eukaryota</taxon>
        <taxon>Viridiplantae</taxon>
        <taxon>Streptophyta</taxon>
        <taxon>Embryophyta</taxon>
        <taxon>Tracheophyta</taxon>
        <taxon>Spermatophyta</taxon>
        <taxon>Magnoliopsida</taxon>
        <taxon>eudicotyledons</taxon>
        <taxon>Gunneridae</taxon>
        <taxon>Pentapetalae</taxon>
        <taxon>rosids</taxon>
        <taxon>fabids</taxon>
        <taxon>Rosales</taxon>
        <taxon>Moraceae</taxon>
        <taxon>Ficeae</taxon>
        <taxon>Ficus</taxon>
    </lineage>
</organism>
<dbReference type="Proteomes" id="UP001187192">
    <property type="component" value="Unassembled WGS sequence"/>
</dbReference>
<dbReference type="AlphaFoldDB" id="A0AA87ZMG3"/>
<comment type="caution">
    <text evidence="2">The sequence shown here is derived from an EMBL/GenBank/DDBJ whole genome shotgun (WGS) entry which is preliminary data.</text>
</comment>
<dbReference type="PANTHER" id="PTHR33739">
    <property type="entry name" value="OS07G0681500 PROTEIN"/>
    <property type="match status" value="1"/>
</dbReference>
<evidence type="ECO:0008006" key="4">
    <source>
        <dbReference type="Google" id="ProtNLM"/>
    </source>
</evidence>
<reference evidence="2" key="1">
    <citation type="submission" date="2023-07" db="EMBL/GenBank/DDBJ databases">
        <title>draft genome sequence of fig (Ficus carica).</title>
        <authorList>
            <person name="Takahashi T."/>
            <person name="Nishimura K."/>
        </authorList>
    </citation>
    <scope>NUCLEOTIDE SEQUENCE</scope>
</reference>
<dbReference type="InterPro" id="IPR039638">
    <property type="entry name" value="MED33A/B"/>
</dbReference>
<dbReference type="PANTHER" id="PTHR33739:SF3">
    <property type="entry name" value="OS07G0681500 PROTEIN"/>
    <property type="match status" value="1"/>
</dbReference>
<feature type="region of interest" description="Disordered" evidence="1">
    <location>
        <begin position="183"/>
        <end position="202"/>
    </location>
</feature>
<evidence type="ECO:0000256" key="1">
    <source>
        <dbReference type="SAM" id="MobiDB-lite"/>
    </source>
</evidence>
<dbReference type="GO" id="GO:0016592">
    <property type="term" value="C:mediator complex"/>
    <property type="evidence" value="ECO:0007669"/>
    <property type="project" value="InterPro"/>
</dbReference>
<evidence type="ECO:0000313" key="2">
    <source>
        <dbReference type="EMBL" id="GMN34905.1"/>
    </source>
</evidence>
<name>A0AA87ZMG3_FICCA</name>